<dbReference type="PRINTS" id="PR00368">
    <property type="entry name" value="FADPNR"/>
</dbReference>
<sequence length="391" mass="41034">MDTTDSVVIVGAGPSGLATAAELTARGVPAVVLERGPQIGAAWAGRYDGLRFNTSRRSSALPGAPFPREFGQFPTRDQYVSYLRRYAAERGVTVETGVEATRIRPAVNGDWTISTVAQGDRAADGERRARHVVTATGAFARPRLPAWADERSFTGAILHSSRYRGPAPFESKTVVVVGAGSSGMEIAYQLASGGAGRVLLSVRTPPNILFREINGVPGDLPVPLFLRLPPGFVDRLMFAMQRRVVGDLSAYGLPAPTTGAMTNLKVDGPGPAVVDPVVIDAIRSGAIECVPAVVGLDGDSVIVADGRRIRADVVVLATGYTTGLEDLVGGLGVLTERGMPLERTGAEVLPGLRFVGYVARPGITGYVGKIAKRVAREIAGQRAREAIGAIA</sequence>
<dbReference type="PANTHER" id="PTHR43539:SF78">
    <property type="entry name" value="FLAVIN-CONTAINING MONOOXYGENASE"/>
    <property type="match status" value="1"/>
</dbReference>
<dbReference type="PIRSF" id="PIRSF000332">
    <property type="entry name" value="FMO"/>
    <property type="match status" value="1"/>
</dbReference>
<proteinExistence type="predicted"/>
<keyword evidence="1" id="KW-0560">Oxidoreductase</keyword>
<dbReference type="Gene3D" id="3.50.50.60">
    <property type="entry name" value="FAD/NAD(P)-binding domain"/>
    <property type="match status" value="1"/>
</dbReference>
<dbReference type="PRINTS" id="PR00411">
    <property type="entry name" value="PNDRDTASEI"/>
</dbReference>
<accession>A0ABP8EIC6</accession>
<dbReference type="SUPFAM" id="SSF51905">
    <property type="entry name" value="FAD/NAD(P)-binding domain"/>
    <property type="match status" value="2"/>
</dbReference>
<dbReference type="InterPro" id="IPR000960">
    <property type="entry name" value="Flavin_mOase"/>
</dbReference>
<name>A0ABP8EIC6_9MICO</name>
<gene>
    <name evidence="2" type="ORF">GCM10022261_12210</name>
</gene>
<keyword evidence="3" id="KW-1185">Reference proteome</keyword>
<protein>
    <submittedName>
        <fullName evidence="2">NAD(P)/FAD-dependent oxidoreductase</fullName>
    </submittedName>
</protein>
<dbReference type="InterPro" id="IPR050982">
    <property type="entry name" value="Auxin_biosynth/cation_transpt"/>
</dbReference>
<dbReference type="Pfam" id="PF13738">
    <property type="entry name" value="Pyr_redox_3"/>
    <property type="match status" value="1"/>
</dbReference>
<organism evidence="2 3">
    <name type="scientific">Brevibacterium daeguense</name>
    <dbReference type="NCBI Taxonomy" id="909936"/>
    <lineage>
        <taxon>Bacteria</taxon>
        <taxon>Bacillati</taxon>
        <taxon>Actinomycetota</taxon>
        <taxon>Actinomycetes</taxon>
        <taxon>Micrococcales</taxon>
        <taxon>Brevibacteriaceae</taxon>
        <taxon>Brevibacterium</taxon>
    </lineage>
</organism>
<comment type="caution">
    <text evidence="2">The sequence shown here is derived from an EMBL/GenBank/DDBJ whole genome shotgun (WGS) entry which is preliminary data.</text>
</comment>
<dbReference type="Proteomes" id="UP001501586">
    <property type="component" value="Unassembled WGS sequence"/>
</dbReference>
<evidence type="ECO:0000313" key="2">
    <source>
        <dbReference type="EMBL" id="GAA4283690.1"/>
    </source>
</evidence>
<dbReference type="RefSeq" id="WP_236863768.1">
    <property type="nucleotide sequence ID" value="NZ_BAABAZ010000004.1"/>
</dbReference>
<dbReference type="InterPro" id="IPR036188">
    <property type="entry name" value="FAD/NAD-bd_sf"/>
</dbReference>
<reference evidence="3" key="1">
    <citation type="journal article" date="2019" name="Int. J. Syst. Evol. Microbiol.">
        <title>The Global Catalogue of Microorganisms (GCM) 10K type strain sequencing project: providing services to taxonomists for standard genome sequencing and annotation.</title>
        <authorList>
            <consortium name="The Broad Institute Genomics Platform"/>
            <consortium name="The Broad Institute Genome Sequencing Center for Infectious Disease"/>
            <person name="Wu L."/>
            <person name="Ma J."/>
        </authorList>
    </citation>
    <scope>NUCLEOTIDE SEQUENCE [LARGE SCALE GENOMIC DNA]</scope>
    <source>
        <strain evidence="3">JCM 17458</strain>
    </source>
</reference>
<dbReference type="PANTHER" id="PTHR43539">
    <property type="entry name" value="FLAVIN-BINDING MONOOXYGENASE-LIKE PROTEIN (AFU_ORTHOLOGUE AFUA_4G09220)"/>
    <property type="match status" value="1"/>
</dbReference>
<dbReference type="EMBL" id="BAABAZ010000004">
    <property type="protein sequence ID" value="GAA4283690.1"/>
    <property type="molecule type" value="Genomic_DNA"/>
</dbReference>
<evidence type="ECO:0000256" key="1">
    <source>
        <dbReference type="ARBA" id="ARBA00023002"/>
    </source>
</evidence>
<evidence type="ECO:0000313" key="3">
    <source>
        <dbReference type="Proteomes" id="UP001501586"/>
    </source>
</evidence>